<dbReference type="Proteomes" id="UP001176961">
    <property type="component" value="Unassembled WGS sequence"/>
</dbReference>
<proteinExistence type="predicted"/>
<evidence type="ECO:0000313" key="2">
    <source>
        <dbReference type="EMBL" id="CAJ0599967.1"/>
    </source>
</evidence>
<keyword evidence="3" id="KW-1185">Reference proteome</keyword>
<reference evidence="2" key="1">
    <citation type="submission" date="2023-07" db="EMBL/GenBank/DDBJ databases">
        <authorList>
            <consortium name="CYATHOMIX"/>
        </authorList>
    </citation>
    <scope>NUCLEOTIDE SEQUENCE</scope>
    <source>
        <strain evidence="2">N/A</strain>
    </source>
</reference>
<gene>
    <name evidence="2" type="ORF">CYNAS_LOCUS11950</name>
</gene>
<feature type="transmembrane region" description="Helical" evidence="1">
    <location>
        <begin position="7"/>
        <end position="28"/>
    </location>
</feature>
<accession>A0AA36GXH9</accession>
<name>A0AA36GXH9_CYLNA</name>
<comment type="caution">
    <text evidence="2">The sequence shown here is derived from an EMBL/GenBank/DDBJ whole genome shotgun (WGS) entry which is preliminary data.</text>
</comment>
<keyword evidence="1" id="KW-1133">Transmembrane helix</keyword>
<protein>
    <submittedName>
        <fullName evidence="2">Uncharacterized protein</fullName>
    </submittedName>
</protein>
<organism evidence="2 3">
    <name type="scientific">Cylicocyclus nassatus</name>
    <name type="common">Nematode worm</name>
    <dbReference type="NCBI Taxonomy" id="53992"/>
    <lineage>
        <taxon>Eukaryota</taxon>
        <taxon>Metazoa</taxon>
        <taxon>Ecdysozoa</taxon>
        <taxon>Nematoda</taxon>
        <taxon>Chromadorea</taxon>
        <taxon>Rhabditida</taxon>
        <taxon>Rhabditina</taxon>
        <taxon>Rhabditomorpha</taxon>
        <taxon>Strongyloidea</taxon>
        <taxon>Strongylidae</taxon>
        <taxon>Cylicocyclus</taxon>
    </lineage>
</organism>
<evidence type="ECO:0000313" key="3">
    <source>
        <dbReference type="Proteomes" id="UP001176961"/>
    </source>
</evidence>
<evidence type="ECO:0000256" key="1">
    <source>
        <dbReference type="SAM" id="Phobius"/>
    </source>
</evidence>
<sequence length="80" mass="8931">MVANDQCGAIVVAIQDFHLFVLFMAWYLPNSQCISPRIPLSYAYSNPALPNNGAHEMEFLQAIKCGRILQRASIELESTC</sequence>
<dbReference type="EMBL" id="CATQJL010000223">
    <property type="protein sequence ID" value="CAJ0599967.1"/>
    <property type="molecule type" value="Genomic_DNA"/>
</dbReference>
<dbReference type="AlphaFoldDB" id="A0AA36GXH9"/>
<keyword evidence="1" id="KW-0812">Transmembrane</keyword>
<keyword evidence="1" id="KW-0472">Membrane</keyword>